<reference evidence="1 2" key="2">
    <citation type="journal article" date="2022" name="Mol. Ecol. Resour.">
        <title>The genomes of chicory, endive, great burdock and yacon provide insights into Asteraceae paleo-polyploidization history and plant inulin production.</title>
        <authorList>
            <person name="Fan W."/>
            <person name="Wang S."/>
            <person name="Wang H."/>
            <person name="Wang A."/>
            <person name="Jiang F."/>
            <person name="Liu H."/>
            <person name="Zhao H."/>
            <person name="Xu D."/>
            <person name="Zhang Y."/>
        </authorList>
    </citation>
    <scope>NUCLEOTIDE SEQUENCE [LARGE SCALE GENOMIC DNA]</scope>
    <source>
        <strain evidence="2">cv. Niubang</strain>
    </source>
</reference>
<organism evidence="1 2">
    <name type="scientific">Arctium lappa</name>
    <name type="common">Greater burdock</name>
    <name type="synonym">Lappa major</name>
    <dbReference type="NCBI Taxonomy" id="4217"/>
    <lineage>
        <taxon>Eukaryota</taxon>
        <taxon>Viridiplantae</taxon>
        <taxon>Streptophyta</taxon>
        <taxon>Embryophyta</taxon>
        <taxon>Tracheophyta</taxon>
        <taxon>Spermatophyta</taxon>
        <taxon>Magnoliopsida</taxon>
        <taxon>eudicotyledons</taxon>
        <taxon>Gunneridae</taxon>
        <taxon>Pentapetalae</taxon>
        <taxon>asterids</taxon>
        <taxon>campanulids</taxon>
        <taxon>Asterales</taxon>
        <taxon>Asteraceae</taxon>
        <taxon>Carduoideae</taxon>
        <taxon>Cardueae</taxon>
        <taxon>Arctiinae</taxon>
        <taxon>Arctium</taxon>
    </lineage>
</organism>
<evidence type="ECO:0000313" key="2">
    <source>
        <dbReference type="Proteomes" id="UP001055879"/>
    </source>
</evidence>
<keyword evidence="2" id="KW-1185">Reference proteome</keyword>
<protein>
    <submittedName>
        <fullName evidence="1">Uncharacterized protein</fullName>
    </submittedName>
</protein>
<sequence length="150" mass="16935">MWSFLIPVNISGAHSTLVLWSMAPKVVLCQKWNTFDASKMGMAMLKLNRSFLMVINGLSGVHCHNCVAESMEMHIWNGTRLSWPNGGYCYSIGPQRKGIQIIEVKHNPHHRQTQTTPCICSCILLCKSGRDHMENHEQELKGCTLIQSQP</sequence>
<dbReference type="EMBL" id="CM042048">
    <property type="protein sequence ID" value="KAI3757301.1"/>
    <property type="molecule type" value="Genomic_DNA"/>
</dbReference>
<reference evidence="2" key="1">
    <citation type="journal article" date="2022" name="Mol. Ecol. Resour.">
        <title>The genomes of chicory, endive, great burdock and yacon provide insights into Asteraceae palaeo-polyploidization history and plant inulin production.</title>
        <authorList>
            <person name="Fan W."/>
            <person name="Wang S."/>
            <person name="Wang H."/>
            <person name="Wang A."/>
            <person name="Jiang F."/>
            <person name="Liu H."/>
            <person name="Zhao H."/>
            <person name="Xu D."/>
            <person name="Zhang Y."/>
        </authorList>
    </citation>
    <scope>NUCLEOTIDE SEQUENCE [LARGE SCALE GENOMIC DNA]</scope>
    <source>
        <strain evidence="2">cv. Niubang</strain>
    </source>
</reference>
<gene>
    <name evidence="1" type="ORF">L6452_04835</name>
</gene>
<name>A0ACB9EFT8_ARCLA</name>
<evidence type="ECO:0000313" key="1">
    <source>
        <dbReference type="EMBL" id="KAI3757301.1"/>
    </source>
</evidence>
<comment type="caution">
    <text evidence="1">The sequence shown here is derived from an EMBL/GenBank/DDBJ whole genome shotgun (WGS) entry which is preliminary data.</text>
</comment>
<accession>A0ACB9EFT8</accession>
<dbReference type="Proteomes" id="UP001055879">
    <property type="component" value="Linkage Group LG02"/>
</dbReference>
<proteinExistence type="predicted"/>